<evidence type="ECO:0000313" key="12">
    <source>
        <dbReference type="Proteomes" id="UP001596113"/>
    </source>
</evidence>
<dbReference type="CDD" id="cd06225">
    <property type="entry name" value="HAMP"/>
    <property type="match status" value="1"/>
</dbReference>
<dbReference type="SMART" id="SM00304">
    <property type="entry name" value="HAMP"/>
    <property type="match status" value="1"/>
</dbReference>
<dbReference type="GO" id="GO:0004673">
    <property type="term" value="F:protein histidine kinase activity"/>
    <property type="evidence" value="ECO:0007669"/>
    <property type="project" value="UniProtKB-EC"/>
</dbReference>
<dbReference type="Pfam" id="PF06580">
    <property type="entry name" value="His_kinase"/>
    <property type="match status" value="1"/>
</dbReference>
<dbReference type="Proteomes" id="UP001596113">
    <property type="component" value="Unassembled WGS sequence"/>
</dbReference>
<evidence type="ECO:0000256" key="7">
    <source>
        <dbReference type="ARBA" id="ARBA00022989"/>
    </source>
</evidence>
<dbReference type="PROSITE" id="PS50885">
    <property type="entry name" value="HAMP"/>
    <property type="match status" value="1"/>
</dbReference>
<evidence type="ECO:0000256" key="4">
    <source>
        <dbReference type="ARBA" id="ARBA00022679"/>
    </source>
</evidence>
<dbReference type="EMBL" id="JBHSMI010000029">
    <property type="protein sequence ID" value="MFC5405487.1"/>
    <property type="molecule type" value="Genomic_DNA"/>
</dbReference>
<dbReference type="PANTHER" id="PTHR34220:SF7">
    <property type="entry name" value="SENSOR HISTIDINE KINASE YPDA"/>
    <property type="match status" value="1"/>
</dbReference>
<dbReference type="SUPFAM" id="SSF55874">
    <property type="entry name" value="ATPase domain of HSP90 chaperone/DNA topoisomerase II/histidine kinase"/>
    <property type="match status" value="1"/>
</dbReference>
<dbReference type="RefSeq" id="WP_378136758.1">
    <property type="nucleotide sequence ID" value="NZ_JBHSMI010000029.1"/>
</dbReference>
<evidence type="ECO:0000256" key="6">
    <source>
        <dbReference type="ARBA" id="ARBA00022777"/>
    </source>
</evidence>
<dbReference type="InterPro" id="IPR003594">
    <property type="entry name" value="HATPase_dom"/>
</dbReference>
<feature type="domain" description="HAMP" evidence="10">
    <location>
        <begin position="303"/>
        <end position="355"/>
    </location>
</feature>
<gene>
    <name evidence="11" type="ORF">ACFPOF_22320</name>
</gene>
<comment type="subcellular location">
    <subcellularLocation>
        <location evidence="1">Cell membrane</location>
        <topology evidence="1">Multi-pass membrane protein</topology>
    </subcellularLocation>
</comment>
<keyword evidence="12" id="KW-1185">Reference proteome</keyword>
<sequence>MFRRSLTTKMIAIYFLILLLPIVLISLVSYSIYRNAMEKQLFSLSNQIVGQAKSNLDIYLQELTRLTITPYSSPEMMNFLEGRSDGSTEWAFKQKDLIQGILFSYLNANKDIAGFFLYADNGNLFQQSNSTGLLNPYPHYSQAPWYKAAVKADYSNIILGTHREEQLKTRPYVLSAVRIIYSMTTFKPTGAIVVDMDASVLKRITAPLTFGKRSRILIADQNDQIIYDTGNGDTLETRLDTDSLHRDGWLTFQSKLSAAQWTIVGAVPATEMLKPVRTIGLWIVVLFGICLLFGGVMAAGATFRVTKPIRTLRGLMHEMEKENFNAKYTGQQIDEIGELGRGFNRMSSRIHELIQDVYRAEIMSKEAQIVALKTEINPHFLFNVLESVRMRAESGDNRSISVMIQSLGKLLRASLGGSHAKVLLSEELDRLMDYYTIIRLNYRERIQLVNEVPPEDLNLKVPSFILQPILENAVKHGLEKQAGTVSVWLRTKREEPDTLVIEMINDGPSIPSDKKARLQFYLERTDGSPGDGIGLLNVHRRIRLLYGSAYGIVLPDVDTRGVHIQIRLPGGQA</sequence>
<accession>A0ABW0I2G5</accession>
<name>A0ABW0I2G5_9BACL</name>
<keyword evidence="8 9" id="KW-0472">Membrane</keyword>
<comment type="caution">
    <text evidence="11">The sequence shown here is derived from an EMBL/GenBank/DDBJ whole genome shotgun (WGS) entry which is preliminary data.</text>
</comment>
<dbReference type="Pfam" id="PF02743">
    <property type="entry name" value="dCache_1"/>
    <property type="match status" value="1"/>
</dbReference>
<reference evidence="12" key="1">
    <citation type="journal article" date="2019" name="Int. J. Syst. Evol. Microbiol.">
        <title>The Global Catalogue of Microorganisms (GCM) 10K type strain sequencing project: providing services to taxonomists for standard genome sequencing and annotation.</title>
        <authorList>
            <consortium name="The Broad Institute Genomics Platform"/>
            <consortium name="The Broad Institute Genome Sequencing Center for Infectious Disease"/>
            <person name="Wu L."/>
            <person name="Ma J."/>
        </authorList>
    </citation>
    <scope>NUCLEOTIDE SEQUENCE [LARGE SCALE GENOMIC DNA]</scope>
    <source>
        <strain evidence="12">CGMCC 1.18575</strain>
    </source>
</reference>
<dbReference type="InterPro" id="IPR036890">
    <property type="entry name" value="HATPase_C_sf"/>
</dbReference>
<feature type="transmembrane region" description="Helical" evidence="9">
    <location>
        <begin position="279"/>
        <end position="303"/>
    </location>
</feature>
<dbReference type="Gene3D" id="6.10.340.10">
    <property type="match status" value="1"/>
</dbReference>
<evidence type="ECO:0000259" key="10">
    <source>
        <dbReference type="PROSITE" id="PS50885"/>
    </source>
</evidence>
<dbReference type="EC" id="2.7.13.3" evidence="11"/>
<evidence type="ECO:0000256" key="9">
    <source>
        <dbReference type="SAM" id="Phobius"/>
    </source>
</evidence>
<keyword evidence="3" id="KW-0597">Phosphoprotein</keyword>
<evidence type="ECO:0000256" key="1">
    <source>
        <dbReference type="ARBA" id="ARBA00004651"/>
    </source>
</evidence>
<dbReference type="SUPFAM" id="SSF158472">
    <property type="entry name" value="HAMP domain-like"/>
    <property type="match status" value="1"/>
</dbReference>
<evidence type="ECO:0000256" key="3">
    <source>
        <dbReference type="ARBA" id="ARBA00022553"/>
    </source>
</evidence>
<keyword evidence="5 9" id="KW-0812">Transmembrane</keyword>
<dbReference type="PANTHER" id="PTHR34220">
    <property type="entry name" value="SENSOR HISTIDINE KINASE YPDA"/>
    <property type="match status" value="1"/>
</dbReference>
<dbReference type="SMART" id="SM00387">
    <property type="entry name" value="HATPase_c"/>
    <property type="match status" value="1"/>
</dbReference>
<dbReference type="Pfam" id="PF02518">
    <property type="entry name" value="HATPase_c"/>
    <property type="match status" value="1"/>
</dbReference>
<dbReference type="InterPro" id="IPR010559">
    <property type="entry name" value="Sig_transdc_His_kin_internal"/>
</dbReference>
<evidence type="ECO:0000256" key="8">
    <source>
        <dbReference type="ARBA" id="ARBA00023136"/>
    </source>
</evidence>
<evidence type="ECO:0000256" key="5">
    <source>
        <dbReference type="ARBA" id="ARBA00022692"/>
    </source>
</evidence>
<keyword evidence="2" id="KW-1003">Cell membrane</keyword>
<dbReference type="Pfam" id="PF00672">
    <property type="entry name" value="HAMP"/>
    <property type="match status" value="1"/>
</dbReference>
<protein>
    <submittedName>
        <fullName evidence="11">Sensor histidine kinase</fullName>
        <ecNumber evidence="11">2.7.13.3</ecNumber>
    </submittedName>
</protein>
<feature type="transmembrane region" description="Helical" evidence="9">
    <location>
        <begin position="12"/>
        <end position="33"/>
    </location>
</feature>
<organism evidence="11 12">
    <name type="scientific">Cohnella soli</name>
    <dbReference type="NCBI Taxonomy" id="425005"/>
    <lineage>
        <taxon>Bacteria</taxon>
        <taxon>Bacillati</taxon>
        <taxon>Bacillota</taxon>
        <taxon>Bacilli</taxon>
        <taxon>Bacillales</taxon>
        <taxon>Paenibacillaceae</taxon>
        <taxon>Cohnella</taxon>
    </lineage>
</organism>
<evidence type="ECO:0000256" key="2">
    <source>
        <dbReference type="ARBA" id="ARBA00022475"/>
    </source>
</evidence>
<dbReference type="InterPro" id="IPR050640">
    <property type="entry name" value="Bact_2-comp_sensor_kinase"/>
</dbReference>
<keyword evidence="4 11" id="KW-0808">Transferase</keyword>
<dbReference type="InterPro" id="IPR003660">
    <property type="entry name" value="HAMP_dom"/>
</dbReference>
<keyword evidence="7 9" id="KW-1133">Transmembrane helix</keyword>
<evidence type="ECO:0000313" key="11">
    <source>
        <dbReference type="EMBL" id="MFC5405487.1"/>
    </source>
</evidence>
<dbReference type="Gene3D" id="3.30.565.10">
    <property type="entry name" value="Histidine kinase-like ATPase, C-terminal domain"/>
    <property type="match status" value="1"/>
</dbReference>
<keyword evidence="6 11" id="KW-0418">Kinase</keyword>
<proteinExistence type="predicted"/>
<dbReference type="InterPro" id="IPR033479">
    <property type="entry name" value="dCache_1"/>
</dbReference>